<name>A0A3E4LMZ0_9FIRM</name>
<dbReference type="AlphaFoldDB" id="A0A3E4LMZ0"/>
<sequence length="74" mass="7795">MESVGGYASIISNGNEILTDKYGVYMRIGYVYVVVIAAAALGAMLYGNDPSSAGQTIINFINNFVNNGVCPALQ</sequence>
<reference evidence="2 3" key="1">
    <citation type="submission" date="2018-08" db="EMBL/GenBank/DDBJ databases">
        <title>A genome reference for cultivated species of the human gut microbiota.</title>
        <authorList>
            <person name="Zou Y."/>
            <person name="Xue W."/>
            <person name="Luo G."/>
        </authorList>
    </citation>
    <scope>NUCLEOTIDE SEQUENCE [LARGE SCALE GENOMIC DNA]</scope>
    <source>
        <strain evidence="2 3">TF11-15AC</strain>
    </source>
</reference>
<accession>A0A3E4LMZ0</accession>
<protein>
    <submittedName>
        <fullName evidence="2">Uncharacterized protein</fullName>
    </submittedName>
</protein>
<organism evidence="2 3">
    <name type="scientific">Agathobacter rectalis</name>
    <dbReference type="NCBI Taxonomy" id="39491"/>
    <lineage>
        <taxon>Bacteria</taxon>
        <taxon>Bacillati</taxon>
        <taxon>Bacillota</taxon>
        <taxon>Clostridia</taxon>
        <taxon>Lachnospirales</taxon>
        <taxon>Lachnospiraceae</taxon>
        <taxon>Agathobacter</taxon>
    </lineage>
</organism>
<comment type="caution">
    <text evidence="2">The sequence shown here is derived from an EMBL/GenBank/DDBJ whole genome shotgun (WGS) entry which is preliminary data.</text>
</comment>
<gene>
    <name evidence="2" type="ORF">DXD13_15290</name>
</gene>
<evidence type="ECO:0000313" key="3">
    <source>
        <dbReference type="Proteomes" id="UP000261052"/>
    </source>
</evidence>
<keyword evidence="1" id="KW-1133">Transmembrane helix</keyword>
<keyword evidence="1" id="KW-0472">Membrane</keyword>
<dbReference type="EMBL" id="QSQP01000034">
    <property type="protein sequence ID" value="RGK38716.1"/>
    <property type="molecule type" value="Genomic_DNA"/>
</dbReference>
<dbReference type="Proteomes" id="UP000261052">
    <property type="component" value="Unassembled WGS sequence"/>
</dbReference>
<keyword evidence="1" id="KW-0812">Transmembrane</keyword>
<proteinExistence type="predicted"/>
<feature type="transmembrane region" description="Helical" evidence="1">
    <location>
        <begin position="28"/>
        <end position="47"/>
    </location>
</feature>
<evidence type="ECO:0000313" key="2">
    <source>
        <dbReference type="EMBL" id="RGK38716.1"/>
    </source>
</evidence>
<evidence type="ECO:0000256" key="1">
    <source>
        <dbReference type="SAM" id="Phobius"/>
    </source>
</evidence>